<evidence type="ECO:0000259" key="6">
    <source>
        <dbReference type="PROSITE" id="PS51736"/>
    </source>
</evidence>
<keyword evidence="2" id="KW-0238">DNA-binding</keyword>
<dbReference type="eggNOG" id="COG1961">
    <property type="taxonomic scope" value="Bacteria"/>
</dbReference>
<sequence>MNAPATARRKRRKNRTAPDNHAIAYLRVSTAEQAASGAGLAAQRTTITAEAERRGWLVVDWFADEGISGGKRIDRRPGLSAALRAIEQGAASTLVASKLDRISRSMLDTATLIERAREDGWKLFTCDVQVDTTTPAGEAQAGLMTVFSQFERRLIGQRTKEALAEKKAAGVRLGRPSVLPLDVVQRILDARDCGATYTQIADDLNTDRVPTAAGGARWYPSTVRQVVNGQDAALLRAVGGIE</sequence>
<evidence type="ECO:0000256" key="1">
    <source>
        <dbReference type="ARBA" id="ARBA00022908"/>
    </source>
</evidence>
<dbReference type="GO" id="GO:0003677">
    <property type="term" value="F:DNA binding"/>
    <property type="evidence" value="ECO:0007669"/>
    <property type="project" value="UniProtKB-KW"/>
</dbReference>
<dbReference type="Gene3D" id="3.40.50.1390">
    <property type="entry name" value="Resolvase, N-terminal catalytic domain"/>
    <property type="match status" value="1"/>
</dbReference>
<dbReference type="PANTHER" id="PTHR30461:SF2">
    <property type="entry name" value="SERINE RECOMBINASE PINE-RELATED"/>
    <property type="match status" value="1"/>
</dbReference>
<dbReference type="GO" id="GO:0015074">
    <property type="term" value="P:DNA integration"/>
    <property type="evidence" value="ECO:0007669"/>
    <property type="project" value="UniProtKB-KW"/>
</dbReference>
<keyword evidence="1" id="KW-0229">DNA integration</keyword>
<dbReference type="Pfam" id="PF00239">
    <property type="entry name" value="Resolvase"/>
    <property type="match status" value="1"/>
</dbReference>
<evidence type="ECO:0000313" key="7">
    <source>
        <dbReference type="EMBL" id="EGD56744.1"/>
    </source>
</evidence>
<dbReference type="OrthoDB" id="3217513at2"/>
<dbReference type="InterPro" id="IPR050639">
    <property type="entry name" value="SSR_resolvase"/>
</dbReference>
<dbReference type="SUPFAM" id="SSF53041">
    <property type="entry name" value="Resolvase-like"/>
    <property type="match status" value="1"/>
</dbReference>
<dbReference type="SMART" id="SM00857">
    <property type="entry name" value="Resolvase"/>
    <property type="match status" value="1"/>
</dbReference>
<reference evidence="7 8" key="1">
    <citation type="journal article" date="2011" name="J. Bacteriol.">
        <title>Draft Genome Sequence of Gordonia neofelifaecis NRRL B-59395, a Cholesterol-Degrading Actinomycete.</title>
        <authorList>
            <person name="Ge F."/>
            <person name="Li W."/>
            <person name="Chen G."/>
            <person name="Liu Y."/>
            <person name="Zhang G."/>
            <person name="Yong B."/>
            <person name="Wang Q."/>
            <person name="Wang N."/>
            <person name="Huang Z."/>
            <person name="Li W."/>
            <person name="Wang J."/>
            <person name="Wu C."/>
            <person name="Xie Q."/>
            <person name="Liu G."/>
        </authorList>
    </citation>
    <scope>NUCLEOTIDE SEQUENCE [LARGE SCALE GENOMIC DNA]</scope>
    <source>
        <strain evidence="7 8">NRRL B-59395</strain>
    </source>
</reference>
<accession>F1YEB1</accession>
<keyword evidence="3" id="KW-0233">DNA recombination</keyword>
<feature type="domain" description="Resolvase/invertase-type recombinase catalytic" evidence="6">
    <location>
        <begin position="21"/>
        <end position="170"/>
    </location>
</feature>
<evidence type="ECO:0000256" key="3">
    <source>
        <dbReference type="ARBA" id="ARBA00023172"/>
    </source>
</evidence>
<dbReference type="PROSITE" id="PS00397">
    <property type="entry name" value="RECOMBINASES_1"/>
    <property type="match status" value="1"/>
</dbReference>
<keyword evidence="8" id="KW-1185">Reference proteome</keyword>
<dbReference type="InterPro" id="IPR036162">
    <property type="entry name" value="Resolvase-like_N_sf"/>
</dbReference>
<dbReference type="Proteomes" id="UP000035065">
    <property type="component" value="Unassembled WGS sequence"/>
</dbReference>
<dbReference type="CDD" id="cd00338">
    <property type="entry name" value="Ser_Recombinase"/>
    <property type="match status" value="1"/>
</dbReference>
<dbReference type="STRING" id="644548.SCNU_00160"/>
<dbReference type="EMBL" id="AEUD01000001">
    <property type="protein sequence ID" value="EGD56744.1"/>
    <property type="molecule type" value="Genomic_DNA"/>
</dbReference>
<dbReference type="InterPro" id="IPR006118">
    <property type="entry name" value="Recombinase_CS"/>
</dbReference>
<dbReference type="InterPro" id="IPR006119">
    <property type="entry name" value="Resolv_N"/>
</dbReference>
<evidence type="ECO:0000256" key="4">
    <source>
        <dbReference type="PIRSR" id="PIRSR606118-50"/>
    </source>
</evidence>
<dbReference type="PANTHER" id="PTHR30461">
    <property type="entry name" value="DNA-INVERTASE FROM LAMBDOID PROPHAGE"/>
    <property type="match status" value="1"/>
</dbReference>
<feature type="active site" description="O-(5'-phospho-DNA)-serine intermediate" evidence="4 5">
    <location>
        <position position="29"/>
    </location>
</feature>
<dbReference type="PROSITE" id="PS51736">
    <property type="entry name" value="RECOMBINASES_3"/>
    <property type="match status" value="1"/>
</dbReference>
<dbReference type="GO" id="GO:0000150">
    <property type="term" value="F:DNA strand exchange activity"/>
    <property type="evidence" value="ECO:0007669"/>
    <property type="project" value="InterPro"/>
</dbReference>
<comment type="caution">
    <text evidence="7">The sequence shown here is derived from an EMBL/GenBank/DDBJ whole genome shotgun (WGS) entry which is preliminary data.</text>
</comment>
<protein>
    <submittedName>
        <fullName evidence="7">Resolvase domain-containing protein</fullName>
    </submittedName>
</protein>
<name>F1YEB1_9ACTN</name>
<dbReference type="AlphaFoldDB" id="F1YEB1"/>
<organism evidence="7 8">
    <name type="scientific">Gordonia neofelifaecis NRRL B-59395</name>
    <dbReference type="NCBI Taxonomy" id="644548"/>
    <lineage>
        <taxon>Bacteria</taxon>
        <taxon>Bacillati</taxon>
        <taxon>Actinomycetota</taxon>
        <taxon>Actinomycetes</taxon>
        <taxon>Mycobacteriales</taxon>
        <taxon>Gordoniaceae</taxon>
        <taxon>Gordonia</taxon>
    </lineage>
</organism>
<evidence type="ECO:0000256" key="5">
    <source>
        <dbReference type="PROSITE-ProRule" id="PRU10137"/>
    </source>
</evidence>
<evidence type="ECO:0000256" key="2">
    <source>
        <dbReference type="ARBA" id="ARBA00023125"/>
    </source>
</evidence>
<evidence type="ECO:0000313" key="8">
    <source>
        <dbReference type="Proteomes" id="UP000035065"/>
    </source>
</evidence>
<proteinExistence type="predicted"/>
<gene>
    <name evidence="7" type="ORF">SCNU_00160</name>
</gene>